<protein>
    <submittedName>
        <fullName evidence="4">Short-chain dehydrogenase</fullName>
    </submittedName>
</protein>
<name>A0A2I0QSK2_9BACI</name>
<evidence type="ECO:0000256" key="2">
    <source>
        <dbReference type="ARBA" id="ARBA00023002"/>
    </source>
</evidence>
<keyword evidence="2" id="KW-0560">Oxidoreductase</keyword>
<sequence>MSPTVLITGATSGIGLELVNLFAEDKYDMILVARNEEKLQELEKTYNHVTILPKDLSEPEAAKDVFHFIKDHNLQIDTLVNNAGFGLLGTFDELPIEEQSRMIQLNINALTELTYYFLPEMKKRNHGKIMNVASTAAFQPGPLMAVYYASKSYVLSFSEALNVELEDTNLSLTTLCPGPTQTKFGDVAGVSNTKMFDSAMPASIVAQKGYEAMQKGKGVVITGRMNSFGAIGAKFLPRRTAARIAKRIAQEK</sequence>
<dbReference type="Proteomes" id="UP000243524">
    <property type="component" value="Unassembled WGS sequence"/>
</dbReference>
<dbReference type="GO" id="GO:0016491">
    <property type="term" value="F:oxidoreductase activity"/>
    <property type="evidence" value="ECO:0007669"/>
    <property type="project" value="UniProtKB-KW"/>
</dbReference>
<dbReference type="SUPFAM" id="SSF51735">
    <property type="entry name" value="NAD(P)-binding Rossmann-fold domains"/>
    <property type="match status" value="1"/>
</dbReference>
<dbReference type="PIRSF" id="PIRSF000126">
    <property type="entry name" value="11-beta-HSD1"/>
    <property type="match status" value="1"/>
</dbReference>
<evidence type="ECO:0000256" key="1">
    <source>
        <dbReference type="ARBA" id="ARBA00006484"/>
    </source>
</evidence>
<keyword evidence="5" id="KW-1185">Reference proteome</keyword>
<dbReference type="InterPro" id="IPR036291">
    <property type="entry name" value="NAD(P)-bd_dom_sf"/>
</dbReference>
<dbReference type="OrthoDB" id="9808814at2"/>
<comment type="similarity">
    <text evidence="1 3">Belongs to the short-chain dehydrogenases/reductases (SDR) family.</text>
</comment>
<dbReference type="Pfam" id="PF00106">
    <property type="entry name" value="adh_short"/>
    <property type="match status" value="1"/>
</dbReference>
<reference evidence="4 5" key="1">
    <citation type="submission" date="2017-06" db="EMBL/GenBank/DDBJ databases">
        <title>the draft geome sequence of Illustriluteabacillus marina B3227.</title>
        <authorList>
            <person name="He R.-H."/>
            <person name="Du Z.-J."/>
        </authorList>
    </citation>
    <scope>NUCLEOTIDE SEQUENCE [LARGE SCALE GENOMIC DNA]</scope>
    <source>
        <strain evidence="4 5">B3227</strain>
    </source>
</reference>
<evidence type="ECO:0000256" key="3">
    <source>
        <dbReference type="RuleBase" id="RU000363"/>
    </source>
</evidence>
<dbReference type="CDD" id="cd05233">
    <property type="entry name" value="SDR_c"/>
    <property type="match status" value="1"/>
</dbReference>
<dbReference type="AlphaFoldDB" id="A0A2I0QSK2"/>
<dbReference type="PRINTS" id="PR00081">
    <property type="entry name" value="GDHRDH"/>
</dbReference>
<gene>
    <name evidence="4" type="ORF">CEY16_11320</name>
</gene>
<evidence type="ECO:0000313" key="5">
    <source>
        <dbReference type="Proteomes" id="UP000243524"/>
    </source>
</evidence>
<dbReference type="InterPro" id="IPR002347">
    <property type="entry name" value="SDR_fam"/>
</dbReference>
<comment type="caution">
    <text evidence="4">The sequence shown here is derived from an EMBL/GenBank/DDBJ whole genome shotgun (WGS) entry which is preliminary data.</text>
</comment>
<evidence type="ECO:0000313" key="4">
    <source>
        <dbReference type="EMBL" id="PKR77317.1"/>
    </source>
</evidence>
<dbReference type="PANTHER" id="PTHR42901">
    <property type="entry name" value="ALCOHOL DEHYDROGENASE"/>
    <property type="match status" value="1"/>
</dbReference>
<dbReference type="EMBL" id="PJNH01000003">
    <property type="protein sequence ID" value="PKR77317.1"/>
    <property type="molecule type" value="Genomic_DNA"/>
</dbReference>
<dbReference type="RefSeq" id="WP_101332145.1">
    <property type="nucleotide sequence ID" value="NZ_PJNH01000003.1"/>
</dbReference>
<accession>A0A2I0QSK2</accession>
<proteinExistence type="inferred from homology"/>
<dbReference type="Gene3D" id="3.40.50.720">
    <property type="entry name" value="NAD(P)-binding Rossmann-like Domain"/>
    <property type="match status" value="1"/>
</dbReference>
<organism evidence="4 5">
    <name type="scientific">Halalkalibacillus sediminis</name>
    <dbReference type="NCBI Taxonomy" id="2018042"/>
    <lineage>
        <taxon>Bacteria</taxon>
        <taxon>Bacillati</taxon>
        <taxon>Bacillota</taxon>
        <taxon>Bacilli</taxon>
        <taxon>Bacillales</taxon>
        <taxon>Bacillaceae</taxon>
        <taxon>Halalkalibacillus</taxon>
    </lineage>
</organism>
<dbReference type="PRINTS" id="PR00080">
    <property type="entry name" value="SDRFAMILY"/>
</dbReference>
<dbReference type="PANTHER" id="PTHR42901:SF1">
    <property type="entry name" value="ALCOHOL DEHYDROGENASE"/>
    <property type="match status" value="1"/>
</dbReference>